<dbReference type="EMBL" id="AP024485">
    <property type="protein sequence ID" value="BCS89101.1"/>
    <property type="molecule type" value="Genomic_DNA"/>
</dbReference>
<sequence>MKKTKRIWGTLDPFFEAGPIMGRKVANTTFLHALLAADPMDEYHFFLSGQREMRDLKRHITKHAPDLMQAGRVKFLFRRDVPQSLATEAYYCFHQSDCITSQPYIARLRNAYSERIFPVTGVIHSLSYTKYGNAFLRHLWPGTTPRDAIACTSSAGMESVAKYFNWLRQGFGLDATTHPSPALTRIPLAVNPEVFVPGEGAEGGPVRLLVFGRISHHSKMDVVPLIRALHRLIQDGMDPSSVELVLAGWASKESVVLETLTNLAANAGITLEVHVSPSEAEKVRLFQSADVFVSIADNPQETFGITMVEAGAFGLPVVASDYDGYRDIVVHGTTGLLIPTIGPARTPDVDVMAPVLFDNEYHLQLAQRTAVDVPGLARNLKLLIESPTLRRTMGEAARKRVEQTFSWTVVMGQYVALWDRLWAEPVKPHTLRDTPHPVAPPFGQLFGHYTSQTLNDALVLKAGRTGEAFYRGRDFPNLYAGLHSIIDLELIKKLVFLGRKPITLASLLSRIADMAPQMTTTQMETHVLWALKHDILERVE</sequence>
<dbReference type="InterPro" id="IPR001296">
    <property type="entry name" value="Glyco_trans_1"/>
</dbReference>
<evidence type="ECO:0000259" key="1">
    <source>
        <dbReference type="Pfam" id="PF00534"/>
    </source>
</evidence>
<evidence type="ECO:0000313" key="3">
    <source>
        <dbReference type="Proteomes" id="UP001053296"/>
    </source>
</evidence>
<proteinExistence type="predicted"/>
<keyword evidence="2" id="KW-0808">Transferase</keyword>
<dbReference type="GO" id="GO:0016740">
    <property type="term" value="F:transferase activity"/>
    <property type="evidence" value="ECO:0007669"/>
    <property type="project" value="UniProtKB-KW"/>
</dbReference>
<protein>
    <submittedName>
        <fullName evidence="2">Glycosyl transferase</fullName>
    </submittedName>
</protein>
<reference evidence="2" key="1">
    <citation type="journal article" date="2022" name="Arch. Microbiol.">
        <title>Pseudodesulfovibrio sediminis sp. nov., a mesophilic and neutrophilic sulfate-reducing bacterium isolated from sediment of a brackish lake.</title>
        <authorList>
            <person name="Takahashi A."/>
            <person name="Kojima H."/>
            <person name="Watanabe M."/>
            <person name="Fukui M."/>
        </authorList>
    </citation>
    <scope>NUCLEOTIDE SEQUENCE</scope>
    <source>
        <strain evidence="2">SF6</strain>
    </source>
</reference>
<dbReference type="CDD" id="cd03801">
    <property type="entry name" value="GT4_PimA-like"/>
    <property type="match status" value="1"/>
</dbReference>
<dbReference type="RefSeq" id="WP_229591090.1">
    <property type="nucleotide sequence ID" value="NZ_AP024485.1"/>
</dbReference>
<dbReference type="SUPFAM" id="SSF53756">
    <property type="entry name" value="UDP-Glycosyltransferase/glycogen phosphorylase"/>
    <property type="match status" value="1"/>
</dbReference>
<feature type="domain" description="Glycosyl transferase family 1" evidence="1">
    <location>
        <begin position="203"/>
        <end position="339"/>
    </location>
</feature>
<evidence type="ECO:0000313" key="2">
    <source>
        <dbReference type="EMBL" id="BCS89101.1"/>
    </source>
</evidence>
<organism evidence="2 3">
    <name type="scientific">Pseudodesulfovibrio sediminis</name>
    <dbReference type="NCBI Taxonomy" id="2810563"/>
    <lineage>
        <taxon>Bacteria</taxon>
        <taxon>Pseudomonadati</taxon>
        <taxon>Thermodesulfobacteriota</taxon>
        <taxon>Desulfovibrionia</taxon>
        <taxon>Desulfovibrionales</taxon>
        <taxon>Desulfovibrionaceae</taxon>
    </lineage>
</organism>
<accession>A0ABM7P7X1</accession>
<keyword evidence="3" id="KW-1185">Reference proteome</keyword>
<gene>
    <name evidence="2" type="ORF">PSDVSF_23430</name>
</gene>
<name>A0ABM7P7X1_9BACT</name>
<dbReference type="PANTHER" id="PTHR12526">
    <property type="entry name" value="GLYCOSYLTRANSFERASE"/>
    <property type="match status" value="1"/>
</dbReference>
<dbReference type="Proteomes" id="UP001053296">
    <property type="component" value="Chromosome"/>
</dbReference>
<dbReference type="Pfam" id="PF00534">
    <property type="entry name" value="Glycos_transf_1"/>
    <property type="match status" value="1"/>
</dbReference>
<dbReference type="Gene3D" id="3.40.50.2000">
    <property type="entry name" value="Glycogen Phosphorylase B"/>
    <property type="match status" value="1"/>
</dbReference>